<dbReference type="AlphaFoldDB" id="A0AAD4EZM5"/>
<evidence type="ECO:0000313" key="5">
    <source>
        <dbReference type="EMBL" id="KAG7288173.1"/>
    </source>
</evidence>
<sequence>MSDEKTPQCQGTDQGTDVTDHESSSTPEPAPEHDGKGTPQLTSEATSKATSEAPQGSDGEDISHRDATNDVETADVSQQEKWGTIRRAWRWKPKPARYDPKNPPKFTIWLNILFGFASCFTVSNLYYNQAILNRIAETFGVTFEKASSVATLMQAGYAGGLLLICPLGDVFPRRPFILALVAFTATLWLPLCLTTSFPVFLALSFLTGLTTVTPQLMLPLVGDLAPPRRRASSLAVVVSGLSLGILVARILSGVLAAYTHWRNIYWFGFGVQWVVAGLLYVFMPDYPSKNPAAGGAGAGVGVVGWTGTGMGMGGLVKAGWWYLGVLGSVGRLAVTEPLLVQAGVVAFLLSAVFTSFWTTLSFLLASPPFEYESVVVGLFGLIGVVVILAAPVYSRLVIDKMVPLVSAVMGLTVELAGVVVGTFTGSFHVAGPVVQAIAIDLGSQIANRAAIYGIQPQAQNRVNTAYMVAAFSGQLTGTAVGNRLDDLRAGRGSDIETVAEGPVETSSVDVDGTKSGEK</sequence>
<dbReference type="SUPFAM" id="SSF103473">
    <property type="entry name" value="MFS general substrate transporter"/>
    <property type="match status" value="1"/>
</dbReference>
<dbReference type="InterPro" id="IPR020846">
    <property type="entry name" value="MFS_dom"/>
</dbReference>
<comment type="subcellular location">
    <subcellularLocation>
        <location evidence="1">Membrane</location>
        <topology evidence="1">Multi-pass membrane protein</topology>
    </subcellularLocation>
</comment>
<keyword evidence="3" id="KW-0812">Transmembrane</keyword>
<evidence type="ECO:0000256" key="2">
    <source>
        <dbReference type="SAM" id="MobiDB-lite"/>
    </source>
</evidence>
<feature type="domain" description="Major facilitator superfamily (MFS) profile" evidence="4">
    <location>
        <begin position="107"/>
        <end position="518"/>
    </location>
</feature>
<evidence type="ECO:0000256" key="1">
    <source>
        <dbReference type="ARBA" id="ARBA00004141"/>
    </source>
</evidence>
<dbReference type="EMBL" id="JAHCVI010000003">
    <property type="protein sequence ID" value="KAG7288173.1"/>
    <property type="molecule type" value="Genomic_DNA"/>
</dbReference>
<protein>
    <recommendedName>
        <fullName evidence="4">Major facilitator superfamily (MFS) profile domain-containing protein</fullName>
    </recommendedName>
</protein>
<feature type="transmembrane region" description="Helical" evidence="3">
    <location>
        <begin position="376"/>
        <end position="398"/>
    </location>
</feature>
<dbReference type="InterPro" id="IPR011701">
    <property type="entry name" value="MFS"/>
</dbReference>
<evidence type="ECO:0000313" key="6">
    <source>
        <dbReference type="Proteomes" id="UP001197093"/>
    </source>
</evidence>
<accession>A0AAD4EZM5</accession>
<dbReference type="GO" id="GO:0022857">
    <property type="term" value="F:transmembrane transporter activity"/>
    <property type="evidence" value="ECO:0007669"/>
    <property type="project" value="InterPro"/>
</dbReference>
<name>A0AAD4EZM5_9PEZI</name>
<organism evidence="5 6">
    <name type="scientific">Staphylotrichum longicolle</name>
    <dbReference type="NCBI Taxonomy" id="669026"/>
    <lineage>
        <taxon>Eukaryota</taxon>
        <taxon>Fungi</taxon>
        <taxon>Dikarya</taxon>
        <taxon>Ascomycota</taxon>
        <taxon>Pezizomycotina</taxon>
        <taxon>Sordariomycetes</taxon>
        <taxon>Sordariomycetidae</taxon>
        <taxon>Sordariales</taxon>
        <taxon>Chaetomiaceae</taxon>
        <taxon>Staphylotrichum</taxon>
    </lineage>
</organism>
<feature type="transmembrane region" description="Helical" evidence="3">
    <location>
        <begin position="404"/>
        <end position="423"/>
    </location>
</feature>
<evidence type="ECO:0000259" key="4">
    <source>
        <dbReference type="PROSITE" id="PS50850"/>
    </source>
</evidence>
<proteinExistence type="predicted"/>
<keyword evidence="3" id="KW-1133">Transmembrane helix</keyword>
<feature type="compositionally biased region" description="Polar residues" evidence="2">
    <location>
        <begin position="7"/>
        <end position="17"/>
    </location>
</feature>
<dbReference type="InterPro" id="IPR036259">
    <property type="entry name" value="MFS_trans_sf"/>
</dbReference>
<dbReference type="GO" id="GO:0016020">
    <property type="term" value="C:membrane"/>
    <property type="evidence" value="ECO:0007669"/>
    <property type="project" value="UniProtKB-SubCell"/>
</dbReference>
<dbReference type="Pfam" id="PF07690">
    <property type="entry name" value="MFS_1"/>
    <property type="match status" value="1"/>
</dbReference>
<feature type="transmembrane region" description="Helical" evidence="3">
    <location>
        <begin position="264"/>
        <end position="283"/>
    </location>
</feature>
<feature type="region of interest" description="Disordered" evidence="2">
    <location>
        <begin position="1"/>
        <end position="79"/>
    </location>
</feature>
<feature type="transmembrane region" description="Helical" evidence="3">
    <location>
        <begin position="146"/>
        <end position="164"/>
    </location>
</feature>
<keyword evidence="6" id="KW-1185">Reference proteome</keyword>
<dbReference type="CDD" id="cd17324">
    <property type="entry name" value="MFS_NepI_like"/>
    <property type="match status" value="1"/>
</dbReference>
<dbReference type="PANTHER" id="PTHR42910">
    <property type="entry name" value="TRANSPORTER SCO4007-RELATED"/>
    <property type="match status" value="1"/>
</dbReference>
<dbReference type="Proteomes" id="UP001197093">
    <property type="component" value="Unassembled WGS sequence"/>
</dbReference>
<feature type="transmembrane region" description="Helical" evidence="3">
    <location>
        <begin position="106"/>
        <end position="126"/>
    </location>
</feature>
<gene>
    <name evidence="5" type="ORF">NEMBOFW57_007698</name>
</gene>
<feature type="transmembrane region" description="Helical" evidence="3">
    <location>
        <begin position="176"/>
        <end position="193"/>
    </location>
</feature>
<evidence type="ECO:0000256" key="3">
    <source>
        <dbReference type="SAM" id="Phobius"/>
    </source>
</evidence>
<dbReference type="Gene3D" id="1.20.1250.20">
    <property type="entry name" value="MFS general substrate transporter like domains"/>
    <property type="match status" value="1"/>
</dbReference>
<feature type="transmembrane region" description="Helical" evidence="3">
    <location>
        <begin position="234"/>
        <end position="258"/>
    </location>
</feature>
<comment type="caution">
    <text evidence="5">The sequence shown here is derived from an EMBL/GenBank/DDBJ whole genome shotgun (WGS) entry which is preliminary data.</text>
</comment>
<feature type="transmembrane region" description="Helical" evidence="3">
    <location>
        <begin position="199"/>
        <end position="222"/>
    </location>
</feature>
<feature type="transmembrane region" description="Helical" evidence="3">
    <location>
        <begin position="342"/>
        <end position="364"/>
    </location>
</feature>
<dbReference type="PANTHER" id="PTHR42910:SF1">
    <property type="entry name" value="MAJOR FACILITATOR SUPERFAMILY (MFS) PROFILE DOMAIN-CONTAINING PROTEIN"/>
    <property type="match status" value="1"/>
</dbReference>
<feature type="compositionally biased region" description="Polar residues" evidence="2">
    <location>
        <begin position="39"/>
        <end position="54"/>
    </location>
</feature>
<reference evidence="5" key="1">
    <citation type="submission" date="2023-02" db="EMBL/GenBank/DDBJ databases">
        <authorList>
            <person name="Palmer J.M."/>
        </authorList>
    </citation>
    <scope>NUCLEOTIDE SEQUENCE</scope>
    <source>
        <strain evidence="5">FW57</strain>
    </source>
</reference>
<keyword evidence="3" id="KW-0472">Membrane</keyword>
<dbReference type="PROSITE" id="PS50850">
    <property type="entry name" value="MFS"/>
    <property type="match status" value="1"/>
</dbReference>
<feature type="transmembrane region" description="Helical" evidence="3">
    <location>
        <begin position="295"/>
        <end position="322"/>
    </location>
</feature>